<dbReference type="EMBL" id="JBEPML010000002">
    <property type="protein sequence ID" value="MET3790708.1"/>
    <property type="molecule type" value="Genomic_DNA"/>
</dbReference>
<reference evidence="1 2" key="1">
    <citation type="submission" date="2024-06" db="EMBL/GenBank/DDBJ databases">
        <title>Genomic Encyclopedia of Type Strains, Phase IV (KMG-IV): sequencing the most valuable type-strain genomes for metagenomic binning, comparative biology and taxonomic classification.</title>
        <authorList>
            <person name="Goeker M."/>
        </authorList>
    </citation>
    <scope>NUCLEOTIDE SEQUENCE [LARGE SCALE GENOMIC DNA]</scope>
    <source>
        <strain evidence="1 2">DSM 27865</strain>
    </source>
</reference>
<sequence length="108" mass="12027">MTDKPVYTMRECVELSLMLVTVQIREERINSIEELYGLKRHFETVLDETSPARIEALEAENVRLRAALEPFARHADGRKSKGLLGGVIFTQPALLAARCALEGGNEDG</sequence>
<gene>
    <name evidence="1" type="ORF">ABID37_000899</name>
</gene>
<proteinExistence type="predicted"/>
<keyword evidence="2" id="KW-1185">Reference proteome</keyword>
<dbReference type="RefSeq" id="WP_354192899.1">
    <property type="nucleotide sequence ID" value="NZ_JBEPML010000002.1"/>
</dbReference>
<protein>
    <submittedName>
        <fullName evidence="1">Uncharacterized protein</fullName>
    </submittedName>
</protein>
<comment type="caution">
    <text evidence="1">The sequence shown here is derived from an EMBL/GenBank/DDBJ whole genome shotgun (WGS) entry which is preliminary data.</text>
</comment>
<evidence type="ECO:0000313" key="2">
    <source>
        <dbReference type="Proteomes" id="UP001549076"/>
    </source>
</evidence>
<organism evidence="1 2">
    <name type="scientific">Aquamicrobium terrae</name>
    <dbReference type="NCBI Taxonomy" id="1324945"/>
    <lineage>
        <taxon>Bacteria</taxon>
        <taxon>Pseudomonadati</taxon>
        <taxon>Pseudomonadota</taxon>
        <taxon>Alphaproteobacteria</taxon>
        <taxon>Hyphomicrobiales</taxon>
        <taxon>Phyllobacteriaceae</taxon>
        <taxon>Aquamicrobium</taxon>
    </lineage>
</organism>
<accession>A0ABV2MV80</accession>
<name>A0ABV2MV80_9HYPH</name>
<evidence type="ECO:0000313" key="1">
    <source>
        <dbReference type="EMBL" id="MET3790708.1"/>
    </source>
</evidence>
<dbReference type="Proteomes" id="UP001549076">
    <property type="component" value="Unassembled WGS sequence"/>
</dbReference>